<dbReference type="STRING" id="1384049.CD29_00255"/>
<dbReference type="eggNOG" id="COG1677">
    <property type="taxonomic scope" value="Bacteria"/>
</dbReference>
<comment type="caution">
    <text evidence="6">The sequence shown here is derived from an EMBL/GenBank/DDBJ whole genome shotgun (WGS) entry which is preliminary data.</text>
</comment>
<gene>
    <name evidence="4" type="primary">fliE</name>
    <name evidence="6" type="ORF">CD29_00255</name>
</gene>
<keyword evidence="6" id="KW-0966">Cell projection</keyword>
<evidence type="ECO:0000256" key="5">
    <source>
        <dbReference type="NCBIfam" id="TIGR00205"/>
    </source>
</evidence>
<protein>
    <recommendedName>
        <fullName evidence="4 5">Flagellar hook-basal body complex protein FliE</fullName>
    </recommendedName>
</protein>
<evidence type="ECO:0000313" key="7">
    <source>
        <dbReference type="Proteomes" id="UP000030416"/>
    </source>
</evidence>
<evidence type="ECO:0000256" key="1">
    <source>
        <dbReference type="ARBA" id="ARBA00004117"/>
    </source>
</evidence>
<keyword evidence="6" id="KW-0282">Flagellum</keyword>
<keyword evidence="3 4" id="KW-0975">Bacterial flagellum</keyword>
<dbReference type="InterPro" id="IPR001624">
    <property type="entry name" value="FliE"/>
</dbReference>
<dbReference type="Proteomes" id="UP000030416">
    <property type="component" value="Unassembled WGS sequence"/>
</dbReference>
<dbReference type="HAMAP" id="MF_00724">
    <property type="entry name" value="FliE"/>
    <property type="match status" value="1"/>
</dbReference>
<dbReference type="GO" id="GO:0071973">
    <property type="term" value="P:bacterial-type flagellum-dependent cell motility"/>
    <property type="evidence" value="ECO:0007669"/>
    <property type="project" value="InterPro"/>
</dbReference>
<dbReference type="PANTHER" id="PTHR34653">
    <property type="match status" value="1"/>
</dbReference>
<dbReference type="AlphaFoldDB" id="A0A0A3IA79"/>
<evidence type="ECO:0000313" key="6">
    <source>
        <dbReference type="EMBL" id="KGR80360.1"/>
    </source>
</evidence>
<organism evidence="6 7">
    <name type="scientific">Ureibacillus manganicus DSM 26584</name>
    <dbReference type="NCBI Taxonomy" id="1384049"/>
    <lineage>
        <taxon>Bacteria</taxon>
        <taxon>Bacillati</taxon>
        <taxon>Bacillota</taxon>
        <taxon>Bacilli</taxon>
        <taxon>Bacillales</taxon>
        <taxon>Caryophanaceae</taxon>
        <taxon>Ureibacillus</taxon>
    </lineage>
</organism>
<evidence type="ECO:0000256" key="3">
    <source>
        <dbReference type="ARBA" id="ARBA00023143"/>
    </source>
</evidence>
<proteinExistence type="inferred from homology"/>
<accession>A0A0A3IA79</accession>
<comment type="similarity">
    <text evidence="2 4">Belongs to the FliE family.</text>
</comment>
<evidence type="ECO:0000256" key="2">
    <source>
        <dbReference type="ARBA" id="ARBA00009272"/>
    </source>
</evidence>
<sequence>MAINSISLITPTQITNQTDKLGVQATPYEAGKNFSNYLSNAIESVNNQQIQSDTFTQKLITGQDVDLHEVMIASQKASITLSATMEVRNKVIDAYQEIMRMSI</sequence>
<dbReference type="GO" id="GO:0009425">
    <property type="term" value="C:bacterial-type flagellum basal body"/>
    <property type="evidence" value="ECO:0007669"/>
    <property type="project" value="UniProtKB-SubCell"/>
</dbReference>
<dbReference type="OrthoDB" id="9812413at2"/>
<dbReference type="Pfam" id="PF02049">
    <property type="entry name" value="FliE"/>
    <property type="match status" value="1"/>
</dbReference>
<keyword evidence="6" id="KW-0969">Cilium</keyword>
<comment type="subcellular location">
    <subcellularLocation>
        <location evidence="1 4">Bacterial flagellum basal body</location>
    </subcellularLocation>
</comment>
<dbReference type="RefSeq" id="WP_036181587.1">
    <property type="nucleotide sequence ID" value="NZ_AVDA01000001.1"/>
</dbReference>
<dbReference type="NCBIfam" id="TIGR00205">
    <property type="entry name" value="fliE"/>
    <property type="match status" value="1"/>
</dbReference>
<dbReference type="PANTHER" id="PTHR34653:SF1">
    <property type="entry name" value="FLAGELLAR HOOK-BASAL BODY COMPLEX PROTEIN FLIE"/>
    <property type="match status" value="1"/>
</dbReference>
<reference evidence="6 7" key="1">
    <citation type="submission" date="2014-02" db="EMBL/GenBank/DDBJ databases">
        <title>Draft genome sequence of Lysinibacillus manganicus DSM 26584T.</title>
        <authorList>
            <person name="Zhang F."/>
            <person name="Wang G."/>
            <person name="Zhang L."/>
        </authorList>
    </citation>
    <scope>NUCLEOTIDE SEQUENCE [LARGE SCALE GENOMIC DNA]</scope>
    <source>
        <strain evidence="6 7">DSM 26584</strain>
    </source>
</reference>
<dbReference type="PRINTS" id="PR01006">
    <property type="entry name" value="FLGHOOKFLIE"/>
</dbReference>
<evidence type="ECO:0000256" key="4">
    <source>
        <dbReference type="HAMAP-Rule" id="MF_00724"/>
    </source>
</evidence>
<name>A0A0A3IA79_9BACL</name>
<dbReference type="GO" id="GO:0003774">
    <property type="term" value="F:cytoskeletal motor activity"/>
    <property type="evidence" value="ECO:0007669"/>
    <property type="project" value="InterPro"/>
</dbReference>
<dbReference type="EMBL" id="JPVN01000001">
    <property type="protein sequence ID" value="KGR80360.1"/>
    <property type="molecule type" value="Genomic_DNA"/>
</dbReference>
<dbReference type="GO" id="GO:0005198">
    <property type="term" value="F:structural molecule activity"/>
    <property type="evidence" value="ECO:0007669"/>
    <property type="project" value="UniProtKB-UniRule"/>
</dbReference>
<keyword evidence="7" id="KW-1185">Reference proteome</keyword>